<feature type="binding site" evidence="6">
    <location>
        <begin position="214"/>
        <end position="218"/>
    </location>
    <ligand>
        <name>ATP</name>
        <dbReference type="ChEBI" id="CHEBI:30616"/>
    </ligand>
</feature>
<dbReference type="PROSITE" id="PS01076">
    <property type="entry name" value="ACETATE_KINASE_2"/>
    <property type="match status" value="1"/>
</dbReference>
<feature type="active site" description="Proton donor/acceptor" evidence="6">
    <location>
        <position position="154"/>
    </location>
</feature>
<name>F5XHK1_MICPN</name>
<evidence type="ECO:0000256" key="5">
    <source>
        <dbReference type="ARBA" id="ARBA00022840"/>
    </source>
</evidence>
<dbReference type="SUPFAM" id="SSF53067">
    <property type="entry name" value="Actin-like ATPase domain"/>
    <property type="match status" value="2"/>
</dbReference>
<keyword evidence="6" id="KW-0963">Cytoplasm</keyword>
<dbReference type="PRINTS" id="PR00471">
    <property type="entry name" value="ACETATEKNASE"/>
</dbReference>
<dbReference type="HOGENOM" id="CLU_020352_0_1_11"/>
<dbReference type="AlphaFoldDB" id="F5XHK1"/>
<evidence type="ECO:0000256" key="3">
    <source>
        <dbReference type="ARBA" id="ARBA00022741"/>
    </source>
</evidence>
<dbReference type="GO" id="GO:0008776">
    <property type="term" value="F:acetate kinase activity"/>
    <property type="evidence" value="ECO:0007669"/>
    <property type="project" value="UniProtKB-UniRule"/>
</dbReference>
<evidence type="ECO:0000256" key="1">
    <source>
        <dbReference type="ARBA" id="ARBA00008748"/>
    </source>
</evidence>
<dbReference type="GO" id="GO:0005524">
    <property type="term" value="F:ATP binding"/>
    <property type="evidence" value="ECO:0007669"/>
    <property type="project" value="UniProtKB-KW"/>
</dbReference>
<feature type="binding site" evidence="6">
    <location>
        <position position="24"/>
    </location>
    <ligand>
        <name>ATP</name>
        <dbReference type="ChEBI" id="CHEBI:30616"/>
    </ligand>
</feature>
<proteinExistence type="inferred from homology"/>
<dbReference type="NCBIfam" id="TIGR00016">
    <property type="entry name" value="ackA"/>
    <property type="match status" value="1"/>
</dbReference>
<comment type="subunit">
    <text evidence="6">Homodimer.</text>
</comment>
<dbReference type="HAMAP" id="MF_00020">
    <property type="entry name" value="Acetate_kinase"/>
    <property type="match status" value="1"/>
</dbReference>
<dbReference type="UniPathway" id="UPA00340">
    <property type="reaction ID" value="UER00458"/>
</dbReference>
<dbReference type="GO" id="GO:0000287">
    <property type="term" value="F:magnesium ion binding"/>
    <property type="evidence" value="ECO:0007669"/>
    <property type="project" value="UniProtKB-UniRule"/>
</dbReference>
<comment type="cofactor">
    <cofactor evidence="6">
        <name>Mg(2+)</name>
        <dbReference type="ChEBI" id="CHEBI:18420"/>
    </cofactor>
    <cofactor evidence="6">
        <name>Mn(2+)</name>
        <dbReference type="ChEBI" id="CHEBI:29035"/>
    </cofactor>
    <text evidence="6">Mg(2+). Can also accept Mn(2+).</text>
</comment>
<feature type="site" description="Transition state stabilizer" evidence="6">
    <location>
        <position position="186"/>
    </location>
</feature>
<dbReference type="PANTHER" id="PTHR21060">
    <property type="entry name" value="ACETATE KINASE"/>
    <property type="match status" value="1"/>
</dbReference>
<keyword evidence="6" id="KW-0460">Magnesium</keyword>
<dbReference type="InterPro" id="IPR004372">
    <property type="entry name" value="Ac/propionate_kinase"/>
</dbReference>
<accession>F5XHK1</accession>
<feature type="binding site" evidence="6">
    <location>
        <position position="17"/>
    </location>
    <ligand>
        <name>Mg(2+)</name>
        <dbReference type="ChEBI" id="CHEBI:18420"/>
    </ligand>
</feature>
<reference evidence="8 9" key="1">
    <citation type="submission" date="2011-05" db="EMBL/GenBank/DDBJ databases">
        <title>Whole genome sequence of Microlunatus phosphovorus NM-1.</title>
        <authorList>
            <person name="Hosoyama A."/>
            <person name="Sasaki K."/>
            <person name="Harada T."/>
            <person name="Igarashi R."/>
            <person name="Kawakoshi A."/>
            <person name="Sasagawa M."/>
            <person name="Fukada J."/>
            <person name="Nakamura S."/>
            <person name="Katano Y."/>
            <person name="Hanada S."/>
            <person name="Kamagata Y."/>
            <person name="Nakamura N."/>
            <person name="Yamazaki S."/>
            <person name="Fujita N."/>
        </authorList>
    </citation>
    <scope>NUCLEOTIDE SEQUENCE [LARGE SCALE GENOMIC DNA]</scope>
    <source>
        <strain evidence="9">ATCC 700054 / DSM 10555 / JCM 9379 / NBRC 101784 / NCIMB 13414 / VKM Ac-1990 / NM-1</strain>
    </source>
</reference>
<evidence type="ECO:0000256" key="4">
    <source>
        <dbReference type="ARBA" id="ARBA00022777"/>
    </source>
</evidence>
<organism evidence="8 9">
    <name type="scientific">Microlunatus phosphovorus (strain ATCC 700054 / DSM 10555 / JCM 9379 / NBRC 101784 / NCIMB 13414 / VKM Ac-1990 / NM-1)</name>
    <dbReference type="NCBI Taxonomy" id="1032480"/>
    <lineage>
        <taxon>Bacteria</taxon>
        <taxon>Bacillati</taxon>
        <taxon>Actinomycetota</taxon>
        <taxon>Actinomycetes</taxon>
        <taxon>Propionibacteriales</taxon>
        <taxon>Propionibacteriaceae</taxon>
        <taxon>Microlunatus</taxon>
    </lineage>
</organism>
<keyword evidence="6" id="KW-0479">Metal-binding</keyword>
<dbReference type="KEGG" id="mph:MLP_01320"/>
<comment type="subcellular location">
    <subcellularLocation>
        <location evidence="6">Cytoplasm</location>
    </subcellularLocation>
</comment>
<comment type="catalytic activity">
    <reaction evidence="6">
        <text>acetate + ATP = acetyl phosphate + ADP</text>
        <dbReference type="Rhea" id="RHEA:11352"/>
        <dbReference type="ChEBI" id="CHEBI:22191"/>
        <dbReference type="ChEBI" id="CHEBI:30089"/>
        <dbReference type="ChEBI" id="CHEBI:30616"/>
        <dbReference type="ChEBI" id="CHEBI:456216"/>
        <dbReference type="EC" id="2.7.2.1"/>
    </reaction>
</comment>
<dbReference type="InterPro" id="IPR000890">
    <property type="entry name" value="Aliphatic_acid_kin_short-chain"/>
</dbReference>
<evidence type="ECO:0000256" key="7">
    <source>
        <dbReference type="RuleBase" id="RU003835"/>
    </source>
</evidence>
<comment type="similarity">
    <text evidence="1 6 7">Belongs to the acetokinase family.</text>
</comment>
<dbReference type="Proteomes" id="UP000007947">
    <property type="component" value="Chromosome"/>
</dbReference>
<dbReference type="Pfam" id="PF00871">
    <property type="entry name" value="Acetate_kinase"/>
    <property type="match status" value="1"/>
</dbReference>
<feature type="binding site" evidence="6">
    <location>
        <begin position="336"/>
        <end position="340"/>
    </location>
    <ligand>
        <name>ATP</name>
        <dbReference type="ChEBI" id="CHEBI:30616"/>
    </ligand>
</feature>
<sequence length="407" mass="43495">MSPASTVTGLPTVLVINSGSSSLKYQLLVPDTGEVLASGLIEQIGEASGRINHTTGDHKYVEETRIDDHGVALAALQDQFAAYGPNLDEITITAVGHRVVHGGSSFSEPVVIDDAVLAEIEALCPLAPLHNPAAVAGIRAARERFHVPHVAVFDTAFFSGLPEAASTYAIPTELAAQHKIKKYGFHGTSHEYVSRQVATELGVPVADLNVIVFHLGNGASVSAVRGGRAIETSMGLTPLQGLVMGTRCGDIDASIYMYLHNVADLSIAEIDTLLNKQSGLKGLCGDNDFRAIDQRIRRGDTAAKRAFEVYVHRLRLYLGSYAFTLGRLDAVAFTAGVGENNPMLRAAATSGLEHFGLHLDEGRNASSTKHARVISTDHSPVKIMVVPTNEELAIARQAEELVERLRP</sequence>
<dbReference type="PROSITE" id="PS01075">
    <property type="entry name" value="ACETATE_KINASE_1"/>
    <property type="match status" value="1"/>
</dbReference>
<dbReference type="InterPro" id="IPR023865">
    <property type="entry name" value="Aliphatic_acid_kinase_CS"/>
</dbReference>
<dbReference type="Gene3D" id="3.30.420.40">
    <property type="match status" value="2"/>
</dbReference>
<comment type="function">
    <text evidence="6">Catalyzes the formation of acetyl phosphate from acetate and ATP. Can also catalyze the reverse reaction.</text>
</comment>
<keyword evidence="2 6" id="KW-0808">Transferase</keyword>
<feature type="site" description="Transition state stabilizer" evidence="6">
    <location>
        <position position="247"/>
    </location>
</feature>
<dbReference type="GO" id="GO:0006083">
    <property type="term" value="P:acetate metabolic process"/>
    <property type="evidence" value="ECO:0007669"/>
    <property type="project" value="TreeGrafter"/>
</dbReference>
<dbReference type="GO" id="GO:0005737">
    <property type="term" value="C:cytoplasm"/>
    <property type="evidence" value="ECO:0007669"/>
    <property type="project" value="UniProtKB-SubCell"/>
</dbReference>
<comment type="pathway">
    <text evidence="6">Metabolic intermediate biosynthesis; acetyl-CoA biosynthesis; acetyl-CoA from acetate: step 1/2.</text>
</comment>
<dbReference type="eggNOG" id="COG0282">
    <property type="taxonomic scope" value="Bacteria"/>
</dbReference>
<evidence type="ECO:0000256" key="2">
    <source>
        <dbReference type="ARBA" id="ARBA00022679"/>
    </source>
</evidence>
<keyword evidence="3 6" id="KW-0547">Nucleotide-binding</keyword>
<keyword evidence="4 6" id="KW-0418">Kinase</keyword>
<keyword evidence="9" id="KW-1185">Reference proteome</keyword>
<dbReference type="STRING" id="1032480.MLP_01320"/>
<evidence type="ECO:0000313" key="8">
    <source>
        <dbReference type="EMBL" id="BAK33146.1"/>
    </source>
</evidence>
<dbReference type="GO" id="GO:0006085">
    <property type="term" value="P:acetyl-CoA biosynthetic process"/>
    <property type="evidence" value="ECO:0007669"/>
    <property type="project" value="UniProtKB-UniRule"/>
</dbReference>
<dbReference type="InterPro" id="IPR043129">
    <property type="entry name" value="ATPase_NBD"/>
</dbReference>
<feature type="binding site" evidence="6">
    <location>
        <position position="98"/>
    </location>
    <ligand>
        <name>substrate</name>
    </ligand>
</feature>
<dbReference type="EC" id="2.7.2.1" evidence="6"/>
<protein>
    <recommendedName>
        <fullName evidence="6">Acetate kinase</fullName>
        <ecNumber evidence="6">2.7.2.1</ecNumber>
    </recommendedName>
    <alternativeName>
        <fullName evidence="6">Acetokinase</fullName>
    </alternativeName>
</protein>
<dbReference type="PANTHER" id="PTHR21060:SF15">
    <property type="entry name" value="ACETATE KINASE-RELATED"/>
    <property type="match status" value="1"/>
</dbReference>
<dbReference type="EMBL" id="AP012204">
    <property type="protein sequence ID" value="BAK33146.1"/>
    <property type="molecule type" value="Genomic_DNA"/>
</dbReference>
<gene>
    <name evidence="6 8" type="primary">ackA</name>
    <name evidence="8" type="ordered locus">MLP_01320</name>
</gene>
<dbReference type="RefSeq" id="WP_013861035.1">
    <property type="nucleotide sequence ID" value="NC_015635.1"/>
</dbReference>
<feature type="binding site" evidence="6">
    <location>
        <begin position="288"/>
        <end position="290"/>
    </location>
    <ligand>
        <name>ATP</name>
        <dbReference type="ChEBI" id="CHEBI:30616"/>
    </ligand>
</feature>
<feature type="binding site" evidence="6">
    <location>
        <position position="390"/>
    </location>
    <ligand>
        <name>Mg(2+)</name>
        <dbReference type="ChEBI" id="CHEBI:18420"/>
    </ligand>
</feature>
<evidence type="ECO:0000256" key="6">
    <source>
        <dbReference type="HAMAP-Rule" id="MF_00020"/>
    </source>
</evidence>
<dbReference type="CDD" id="cd24010">
    <property type="entry name" value="ASKHA_NBD_AcK_PK"/>
    <property type="match status" value="1"/>
</dbReference>
<dbReference type="PIRSF" id="PIRSF000722">
    <property type="entry name" value="Acetate_prop_kin"/>
    <property type="match status" value="1"/>
</dbReference>
<keyword evidence="5 6" id="KW-0067">ATP-binding</keyword>
<evidence type="ECO:0000313" key="9">
    <source>
        <dbReference type="Proteomes" id="UP000007947"/>
    </source>
</evidence>
<dbReference type="OrthoDB" id="9802453at2"/>